<name>A0A8J4YV27_CHIOP</name>
<protein>
    <recommendedName>
        <fullName evidence="3">HAT C-terminal dimerisation domain-containing protein</fullName>
    </recommendedName>
</protein>
<dbReference type="Proteomes" id="UP000770661">
    <property type="component" value="Unassembled WGS sequence"/>
</dbReference>
<organism evidence="1 2">
    <name type="scientific">Chionoecetes opilio</name>
    <name type="common">Atlantic snow crab</name>
    <name type="synonym">Cancer opilio</name>
    <dbReference type="NCBI Taxonomy" id="41210"/>
    <lineage>
        <taxon>Eukaryota</taxon>
        <taxon>Metazoa</taxon>
        <taxon>Ecdysozoa</taxon>
        <taxon>Arthropoda</taxon>
        <taxon>Crustacea</taxon>
        <taxon>Multicrustacea</taxon>
        <taxon>Malacostraca</taxon>
        <taxon>Eumalacostraca</taxon>
        <taxon>Eucarida</taxon>
        <taxon>Decapoda</taxon>
        <taxon>Pleocyemata</taxon>
        <taxon>Brachyura</taxon>
        <taxon>Eubrachyura</taxon>
        <taxon>Majoidea</taxon>
        <taxon>Majidae</taxon>
        <taxon>Chionoecetes</taxon>
    </lineage>
</organism>
<accession>A0A8J4YV27</accession>
<dbReference type="EMBL" id="JACEEZ010003009">
    <property type="protein sequence ID" value="KAG0727739.1"/>
    <property type="molecule type" value="Genomic_DNA"/>
</dbReference>
<evidence type="ECO:0000313" key="1">
    <source>
        <dbReference type="EMBL" id="KAG0727739.1"/>
    </source>
</evidence>
<sequence length="171" mass="19767">MNRNPTTAANIKREVCRKLRTPNVTRWNSLYDSMEDLSEVDAVKSRLLFEVTEKAVLDTSEGSSPDEDKEDDFFRRGRENNLLEQSMFPARFRVTCVDVFVKYNTAIPSSAVVERLFSQGLDIMKAKRASLTSDNFEKLVFMKGNKDLPIWNCHQRTLNEEFEVKGLISYQ</sequence>
<evidence type="ECO:0008006" key="3">
    <source>
        <dbReference type="Google" id="ProtNLM"/>
    </source>
</evidence>
<reference evidence="1" key="1">
    <citation type="submission" date="2020-07" db="EMBL/GenBank/DDBJ databases">
        <title>The High-quality genome of the commercially important snow crab, Chionoecetes opilio.</title>
        <authorList>
            <person name="Jeong J.-H."/>
            <person name="Ryu S."/>
        </authorList>
    </citation>
    <scope>NUCLEOTIDE SEQUENCE</scope>
    <source>
        <strain evidence="1">MADBK_172401_WGS</strain>
        <tissue evidence="1">Digestive gland</tissue>
    </source>
</reference>
<gene>
    <name evidence="1" type="ORF">GWK47_034018</name>
</gene>
<dbReference type="AlphaFoldDB" id="A0A8J4YV27"/>
<proteinExistence type="predicted"/>
<dbReference type="OrthoDB" id="123934at2759"/>
<evidence type="ECO:0000313" key="2">
    <source>
        <dbReference type="Proteomes" id="UP000770661"/>
    </source>
</evidence>
<keyword evidence="2" id="KW-1185">Reference proteome</keyword>
<comment type="caution">
    <text evidence="1">The sequence shown here is derived from an EMBL/GenBank/DDBJ whole genome shotgun (WGS) entry which is preliminary data.</text>
</comment>